<dbReference type="PANTHER" id="PTHR46346">
    <property type="entry name" value="PHOSPHATIDYLINOSITOL N-ACETYLGLUCOSAMINYLTRANSFERASE SUBUNIT P"/>
    <property type="match status" value="1"/>
</dbReference>
<dbReference type="GO" id="GO:0016020">
    <property type="term" value="C:membrane"/>
    <property type="evidence" value="ECO:0007669"/>
    <property type="project" value="UniProtKB-SubCell"/>
</dbReference>
<reference evidence="7 8" key="1">
    <citation type="submission" date="2014-06" db="EMBL/GenBank/DDBJ databases">
        <title>Evolutionary Origins and Diversification of the Mycorrhizal Mutualists.</title>
        <authorList>
            <consortium name="DOE Joint Genome Institute"/>
            <consortium name="Mycorrhizal Genomics Consortium"/>
            <person name="Kohler A."/>
            <person name="Kuo A."/>
            <person name="Nagy L.G."/>
            <person name="Floudas D."/>
            <person name="Copeland A."/>
            <person name="Barry K.W."/>
            <person name="Cichocki N."/>
            <person name="Veneault-Fourrey C."/>
            <person name="LaButti K."/>
            <person name="Lindquist E.A."/>
            <person name="Lipzen A."/>
            <person name="Lundell T."/>
            <person name="Morin E."/>
            <person name="Murat C."/>
            <person name="Riley R."/>
            <person name="Ohm R."/>
            <person name="Sun H."/>
            <person name="Tunlid A."/>
            <person name="Henrissat B."/>
            <person name="Grigoriev I.V."/>
            <person name="Hibbett D.S."/>
            <person name="Martin F."/>
        </authorList>
    </citation>
    <scope>NUCLEOTIDE SEQUENCE [LARGE SCALE GENOMIC DNA]</scope>
    <source>
        <strain evidence="7 8">SS14</strain>
    </source>
</reference>
<dbReference type="AlphaFoldDB" id="A0A0C9VFZ9"/>
<keyword evidence="4 5" id="KW-0472">Membrane</keyword>
<dbReference type="InterPro" id="IPR052263">
    <property type="entry name" value="GPI_Anchor_Biosynth"/>
</dbReference>
<evidence type="ECO:0000256" key="5">
    <source>
        <dbReference type="SAM" id="Phobius"/>
    </source>
</evidence>
<keyword evidence="8" id="KW-1185">Reference proteome</keyword>
<sequence length="151" mass="17137">MEQEPPTSPRSPLAVYPSPPQSRAAEFYGFAAFTGTSVLFILYHLWALLPDEVIRYIGVGWYPSREWAILVPAYSVILILLTYFTYWALALAATPSFDELSTITDSHAHVPRPHEENPYLVQANPDALPEQYDLPLGLVNRVLYRKEAKEE</sequence>
<organism evidence="7 8">
    <name type="scientific">Sphaerobolus stellatus (strain SS14)</name>
    <dbReference type="NCBI Taxonomy" id="990650"/>
    <lineage>
        <taxon>Eukaryota</taxon>
        <taxon>Fungi</taxon>
        <taxon>Dikarya</taxon>
        <taxon>Basidiomycota</taxon>
        <taxon>Agaricomycotina</taxon>
        <taxon>Agaricomycetes</taxon>
        <taxon>Phallomycetidae</taxon>
        <taxon>Geastrales</taxon>
        <taxon>Sphaerobolaceae</taxon>
        <taxon>Sphaerobolus</taxon>
    </lineage>
</organism>
<keyword evidence="3 5" id="KW-1133">Transmembrane helix</keyword>
<dbReference type="Proteomes" id="UP000054279">
    <property type="component" value="Unassembled WGS sequence"/>
</dbReference>
<dbReference type="InterPro" id="IPR013717">
    <property type="entry name" value="PIG-P"/>
</dbReference>
<accession>A0A0C9VFZ9</accession>
<evidence type="ECO:0000256" key="1">
    <source>
        <dbReference type="ARBA" id="ARBA00004141"/>
    </source>
</evidence>
<dbReference type="EMBL" id="KN837179">
    <property type="protein sequence ID" value="KIJ36321.1"/>
    <property type="molecule type" value="Genomic_DNA"/>
</dbReference>
<feature type="transmembrane region" description="Helical" evidence="5">
    <location>
        <begin position="27"/>
        <end position="46"/>
    </location>
</feature>
<dbReference type="GO" id="GO:0006506">
    <property type="term" value="P:GPI anchor biosynthetic process"/>
    <property type="evidence" value="ECO:0007669"/>
    <property type="project" value="TreeGrafter"/>
</dbReference>
<evidence type="ECO:0000256" key="4">
    <source>
        <dbReference type="ARBA" id="ARBA00023136"/>
    </source>
</evidence>
<evidence type="ECO:0000259" key="6">
    <source>
        <dbReference type="Pfam" id="PF08510"/>
    </source>
</evidence>
<evidence type="ECO:0000256" key="3">
    <source>
        <dbReference type="ARBA" id="ARBA00022989"/>
    </source>
</evidence>
<dbReference type="PANTHER" id="PTHR46346:SF1">
    <property type="entry name" value="PHOSPHATIDYLINOSITOL N-ACETYLGLUCOSAMINYLTRANSFERASE SUBUNIT P"/>
    <property type="match status" value="1"/>
</dbReference>
<feature type="transmembrane region" description="Helical" evidence="5">
    <location>
        <begin position="67"/>
        <end position="89"/>
    </location>
</feature>
<proteinExistence type="predicted"/>
<evidence type="ECO:0000313" key="7">
    <source>
        <dbReference type="EMBL" id="KIJ36321.1"/>
    </source>
</evidence>
<keyword evidence="2 5" id="KW-0812">Transmembrane</keyword>
<gene>
    <name evidence="7" type="ORF">M422DRAFT_34286</name>
</gene>
<evidence type="ECO:0000313" key="8">
    <source>
        <dbReference type="Proteomes" id="UP000054279"/>
    </source>
</evidence>
<evidence type="ECO:0000256" key="2">
    <source>
        <dbReference type="ARBA" id="ARBA00022692"/>
    </source>
</evidence>
<dbReference type="Pfam" id="PF08510">
    <property type="entry name" value="PIG-P"/>
    <property type="match status" value="1"/>
</dbReference>
<protein>
    <submittedName>
        <fullName evidence="7">Unplaced genomic scaffold SPHSTscaffold_104, whole genome shotgun sequence</fullName>
    </submittedName>
</protein>
<feature type="domain" description="PIG-P" evidence="6">
    <location>
        <begin position="25"/>
        <end position="144"/>
    </location>
</feature>
<comment type="subcellular location">
    <subcellularLocation>
        <location evidence="1">Membrane</location>
        <topology evidence="1">Multi-pass membrane protein</topology>
    </subcellularLocation>
</comment>
<dbReference type="GO" id="GO:0005783">
    <property type="term" value="C:endoplasmic reticulum"/>
    <property type="evidence" value="ECO:0007669"/>
    <property type="project" value="TreeGrafter"/>
</dbReference>
<name>A0A0C9VFZ9_SPHS4</name>
<dbReference type="OrthoDB" id="690928at2759"/>
<dbReference type="HOGENOM" id="CLU_081616_2_0_1"/>